<keyword evidence="2" id="KW-1185">Reference proteome</keyword>
<evidence type="ECO:0000313" key="1">
    <source>
        <dbReference type="EMBL" id="KAL0930492.1"/>
    </source>
</evidence>
<protein>
    <submittedName>
        <fullName evidence="1">Sterol glucosyltransferase</fullName>
    </submittedName>
</protein>
<organism evidence="1 2">
    <name type="scientific">Colletotrichum truncatum</name>
    <name type="common">Anthracnose fungus</name>
    <name type="synonym">Colletotrichum capsici</name>
    <dbReference type="NCBI Taxonomy" id="5467"/>
    <lineage>
        <taxon>Eukaryota</taxon>
        <taxon>Fungi</taxon>
        <taxon>Dikarya</taxon>
        <taxon>Ascomycota</taxon>
        <taxon>Pezizomycotina</taxon>
        <taxon>Sordariomycetes</taxon>
        <taxon>Hypocreomycetidae</taxon>
        <taxon>Glomerellales</taxon>
        <taxon>Glomerellaceae</taxon>
        <taxon>Colletotrichum</taxon>
        <taxon>Colletotrichum truncatum species complex</taxon>
    </lineage>
</organism>
<comment type="caution">
    <text evidence="1">The sequence shown here is derived from an EMBL/GenBank/DDBJ whole genome shotgun (WGS) entry which is preliminary data.</text>
</comment>
<sequence length="648" mass="70437">MVRNPGLIPSIESLRGGDVARKRMMMRDMLRGFWRSCVEPDPVSNEPFVADSIIANPPSFAHVHCAQALAIPVHIMFTMPWTATRAFPHPLVNIQPNNNLEPQTTNWLSYGVVELMTWQGLGDVINSWRCKDLELAPIAASMGPGITTFLKIPHTYCWSPAVVSKPADWGPEIEVCGFFMRDEPSFKPPADLDAFLASGHPPLYIGFGSIVIDDPARLTNIILEAAKLCNTRVIISRGWSKLGEGNDNTSEVFYLDDCPHEWLFKRVSAVVHHGGAGTTACGLINARPTVIVPFFGDQPFWGRVVANTGAGPPPIPQKELSVERLTAAIKFCLSSAVKRAAEDVAGIMRQERGVDAAVKSFHRNLPSSLFCDFLPDQPAAWTYEKKYKSGRKQLKLSNQAAMYLVEARKLRDTDLKPFHSREYNTDVKRWDPITGGASSLLGTVTDFTFALGGTFIDPWKEYKRAKASGHEAGRASGAAAFAVGKGLASMTGVVAKGGLVNMPLALTEGLRNVPKLYGDKVRHNGQVKDWKSGGIVAAKTFGTGFYDGLTGIITDPYKGAKEGGALGLMKGVGTGTLGFVTKPGAGLVGLVAYPAQGIHKSLKARMGRSRTVWMAKADILDHERRKQREGPSDAGGKVLQVFDAYFTQ</sequence>
<name>A0ACC3YF70_COLTU</name>
<proteinExistence type="predicted"/>
<evidence type="ECO:0000313" key="2">
    <source>
        <dbReference type="Proteomes" id="UP000805649"/>
    </source>
</evidence>
<reference evidence="1 2" key="1">
    <citation type="journal article" date="2020" name="Phytopathology">
        <title>Genome Sequence Resources of Colletotrichum truncatum, C. plurivorum, C. musicola, and C. sojae: Four Species Pathogenic to Soybean (Glycine max).</title>
        <authorList>
            <person name="Rogerio F."/>
            <person name="Boufleur T.R."/>
            <person name="Ciampi-Guillardi M."/>
            <person name="Sukno S.A."/>
            <person name="Thon M.R."/>
            <person name="Massola Junior N.S."/>
            <person name="Baroncelli R."/>
        </authorList>
    </citation>
    <scope>NUCLEOTIDE SEQUENCE [LARGE SCALE GENOMIC DNA]</scope>
    <source>
        <strain evidence="1 2">CMES1059</strain>
    </source>
</reference>
<dbReference type="Proteomes" id="UP000805649">
    <property type="component" value="Unassembled WGS sequence"/>
</dbReference>
<gene>
    <name evidence="1" type="ORF">CTRU02_214567</name>
</gene>
<dbReference type="EMBL" id="VUJX02000011">
    <property type="protein sequence ID" value="KAL0930492.1"/>
    <property type="molecule type" value="Genomic_DNA"/>
</dbReference>
<accession>A0ACC3YF70</accession>